<evidence type="ECO:0000313" key="2">
    <source>
        <dbReference type="EMBL" id="KAJ6826982.1"/>
    </source>
</evidence>
<accession>A0AAX6GEJ5</accession>
<evidence type="ECO:0000256" key="1">
    <source>
        <dbReference type="SAM" id="MobiDB-lite"/>
    </source>
</evidence>
<organism evidence="2 3">
    <name type="scientific">Iris pallida</name>
    <name type="common">Sweet iris</name>
    <dbReference type="NCBI Taxonomy" id="29817"/>
    <lineage>
        <taxon>Eukaryota</taxon>
        <taxon>Viridiplantae</taxon>
        <taxon>Streptophyta</taxon>
        <taxon>Embryophyta</taxon>
        <taxon>Tracheophyta</taxon>
        <taxon>Spermatophyta</taxon>
        <taxon>Magnoliopsida</taxon>
        <taxon>Liliopsida</taxon>
        <taxon>Asparagales</taxon>
        <taxon>Iridaceae</taxon>
        <taxon>Iridoideae</taxon>
        <taxon>Irideae</taxon>
        <taxon>Iris</taxon>
    </lineage>
</organism>
<protein>
    <submittedName>
        <fullName evidence="2">Pollen-specific leucine-rich repeat extensin-like protein 3</fullName>
    </submittedName>
</protein>
<dbReference type="AlphaFoldDB" id="A0AAX6GEJ5"/>
<comment type="caution">
    <text evidence="2">The sequence shown here is derived from an EMBL/GenBank/DDBJ whole genome shotgun (WGS) entry which is preliminary data.</text>
</comment>
<feature type="region of interest" description="Disordered" evidence="1">
    <location>
        <begin position="1"/>
        <end position="20"/>
    </location>
</feature>
<evidence type="ECO:0000313" key="3">
    <source>
        <dbReference type="Proteomes" id="UP001140949"/>
    </source>
</evidence>
<reference evidence="2" key="1">
    <citation type="journal article" date="2023" name="GigaByte">
        <title>Genome assembly of the bearded iris, Iris pallida Lam.</title>
        <authorList>
            <person name="Bruccoleri R.E."/>
            <person name="Oakeley E.J."/>
            <person name="Faust A.M.E."/>
            <person name="Altorfer M."/>
            <person name="Dessus-Babus S."/>
            <person name="Burckhardt D."/>
            <person name="Oertli M."/>
            <person name="Naumann U."/>
            <person name="Petersen F."/>
            <person name="Wong J."/>
        </authorList>
    </citation>
    <scope>NUCLEOTIDE SEQUENCE</scope>
    <source>
        <strain evidence="2">GSM-AAB239-AS_SAM_17_03QT</strain>
    </source>
</reference>
<sequence>MARRRSSTARRSWRDEVEQRDCAPVEAEEGNARGVVPWRTAKRWPVGHHGGTRLGEQARFRGERRLVVPDPHGISHAGGWTGADDGEMEPGHGCPKVEA</sequence>
<reference evidence="2" key="2">
    <citation type="submission" date="2023-04" db="EMBL/GenBank/DDBJ databases">
        <authorList>
            <person name="Bruccoleri R.E."/>
            <person name="Oakeley E.J."/>
            <person name="Faust A.-M."/>
            <person name="Dessus-Babus S."/>
            <person name="Altorfer M."/>
            <person name="Burckhardt D."/>
            <person name="Oertli M."/>
            <person name="Naumann U."/>
            <person name="Petersen F."/>
            <person name="Wong J."/>
        </authorList>
    </citation>
    <scope>NUCLEOTIDE SEQUENCE</scope>
    <source>
        <strain evidence="2">GSM-AAB239-AS_SAM_17_03QT</strain>
        <tissue evidence="2">Leaf</tissue>
    </source>
</reference>
<name>A0AAX6GEJ5_IRIPA</name>
<feature type="region of interest" description="Disordered" evidence="1">
    <location>
        <begin position="68"/>
        <end position="99"/>
    </location>
</feature>
<gene>
    <name evidence="2" type="ORF">M6B38_370005</name>
</gene>
<proteinExistence type="predicted"/>
<keyword evidence="3" id="KW-1185">Reference proteome</keyword>
<dbReference type="EMBL" id="JANAVB010020597">
    <property type="protein sequence ID" value="KAJ6826982.1"/>
    <property type="molecule type" value="Genomic_DNA"/>
</dbReference>
<dbReference type="Proteomes" id="UP001140949">
    <property type="component" value="Unassembled WGS sequence"/>
</dbReference>